<evidence type="ECO:0000259" key="2">
    <source>
        <dbReference type="PROSITE" id="PS50835"/>
    </source>
</evidence>
<gene>
    <name evidence="3" type="ORF">TKK_017222</name>
</gene>
<dbReference type="InterPro" id="IPR007110">
    <property type="entry name" value="Ig-like_dom"/>
</dbReference>
<feature type="compositionally biased region" description="Low complexity" evidence="1">
    <location>
        <begin position="202"/>
        <end position="212"/>
    </location>
</feature>
<evidence type="ECO:0000256" key="1">
    <source>
        <dbReference type="SAM" id="MobiDB-lite"/>
    </source>
</evidence>
<reference evidence="3 4" key="1">
    <citation type="journal article" date="2024" name="bioRxiv">
        <title>A reference genome for Trichogramma kaykai: A tiny desert-dwelling parasitoid wasp with competing sex-ratio distorters.</title>
        <authorList>
            <person name="Culotta J."/>
            <person name="Lindsey A.R."/>
        </authorList>
    </citation>
    <scope>NUCLEOTIDE SEQUENCE [LARGE SCALE GENOMIC DNA]</scope>
    <source>
        <strain evidence="3 4">KSX58</strain>
    </source>
</reference>
<dbReference type="PANTHER" id="PTHR21261">
    <property type="entry name" value="BEAT PROTEIN"/>
    <property type="match status" value="1"/>
</dbReference>
<evidence type="ECO:0000313" key="3">
    <source>
        <dbReference type="EMBL" id="KAL3388200.1"/>
    </source>
</evidence>
<feature type="domain" description="Ig-like" evidence="2">
    <location>
        <begin position="5"/>
        <end position="131"/>
    </location>
</feature>
<feature type="region of interest" description="Disordered" evidence="1">
    <location>
        <begin position="191"/>
        <end position="227"/>
    </location>
</feature>
<evidence type="ECO:0000313" key="4">
    <source>
        <dbReference type="Proteomes" id="UP001627154"/>
    </source>
</evidence>
<dbReference type="Proteomes" id="UP001627154">
    <property type="component" value="Unassembled WGS sequence"/>
</dbReference>
<proteinExistence type="predicted"/>
<dbReference type="FunFam" id="2.60.40.10:FF:000437">
    <property type="entry name" value="Beat-IIIc, isoform A"/>
    <property type="match status" value="1"/>
</dbReference>
<protein>
    <recommendedName>
        <fullName evidence="2">Ig-like domain-containing protein</fullName>
    </recommendedName>
</protein>
<sequence length="309" mass="35387">MTCIPRSNDNTLFSSFVAGVECLKNVKLEVSPQAVEQGHEATLRCHYELEEAPLYSLKYYRGSYEFYRYSPNERPQTKIFNFTWIEVDSNKSDERQVTIKNVDFLLSGNFSCEVTTDAPTFSTATSTKILTVVSIPKGKPVILSERRRYKPGDTLRANCSMPSSKPQAQIFFTLNDDVINDAYVRPLTFDTKREKSKKKHSSSVTSSSSRSSTIDEPHQQQLQPRQTSDRQGIQLIMQLQTFHYVSGQLNLRCVVRIADVYEQWSELQLGSNLREPIPERVRSENVCNQCHTITNSIIFGLMLLILYTR</sequence>
<accession>A0ABD2W6K9</accession>
<dbReference type="InterPro" id="IPR036179">
    <property type="entry name" value="Ig-like_dom_sf"/>
</dbReference>
<name>A0ABD2W6K9_9HYME</name>
<dbReference type="AlphaFoldDB" id="A0ABD2W6K9"/>
<comment type="caution">
    <text evidence="3">The sequence shown here is derived from an EMBL/GenBank/DDBJ whole genome shotgun (WGS) entry which is preliminary data.</text>
</comment>
<keyword evidence="4" id="KW-1185">Reference proteome</keyword>
<dbReference type="InterPro" id="IPR013783">
    <property type="entry name" value="Ig-like_fold"/>
</dbReference>
<organism evidence="3 4">
    <name type="scientific">Trichogramma kaykai</name>
    <dbReference type="NCBI Taxonomy" id="54128"/>
    <lineage>
        <taxon>Eukaryota</taxon>
        <taxon>Metazoa</taxon>
        <taxon>Ecdysozoa</taxon>
        <taxon>Arthropoda</taxon>
        <taxon>Hexapoda</taxon>
        <taxon>Insecta</taxon>
        <taxon>Pterygota</taxon>
        <taxon>Neoptera</taxon>
        <taxon>Endopterygota</taxon>
        <taxon>Hymenoptera</taxon>
        <taxon>Apocrita</taxon>
        <taxon>Proctotrupomorpha</taxon>
        <taxon>Chalcidoidea</taxon>
        <taxon>Trichogrammatidae</taxon>
        <taxon>Trichogramma</taxon>
    </lineage>
</organism>
<dbReference type="EMBL" id="JBJJXI010000136">
    <property type="protein sequence ID" value="KAL3388200.1"/>
    <property type="molecule type" value="Genomic_DNA"/>
</dbReference>
<dbReference type="Gene3D" id="2.60.40.10">
    <property type="entry name" value="Immunoglobulins"/>
    <property type="match status" value="1"/>
</dbReference>
<dbReference type="Pfam" id="PF13895">
    <property type="entry name" value="Ig_2"/>
    <property type="match status" value="1"/>
</dbReference>
<dbReference type="PANTHER" id="PTHR21261:SF6">
    <property type="entry name" value="BEATEN PATH IIA-RELATED"/>
    <property type="match status" value="1"/>
</dbReference>
<dbReference type="SUPFAM" id="SSF48726">
    <property type="entry name" value="Immunoglobulin"/>
    <property type="match status" value="1"/>
</dbReference>
<dbReference type="PROSITE" id="PS50835">
    <property type="entry name" value="IG_LIKE"/>
    <property type="match status" value="1"/>
</dbReference>